<accession>A0A502G3M5</accession>
<proteinExistence type="predicted"/>
<keyword evidence="4" id="KW-1185">Reference proteome</keyword>
<reference evidence="3 4" key="1">
    <citation type="journal article" date="2019" name="Environ. Microbiol.">
        <title>Species interactions and distinct microbial communities in high Arctic permafrost affected cryosols are associated with the CH4 and CO2 gas fluxes.</title>
        <authorList>
            <person name="Altshuler I."/>
            <person name="Hamel J."/>
            <person name="Turney S."/>
            <person name="Magnuson E."/>
            <person name="Levesque R."/>
            <person name="Greer C."/>
            <person name="Whyte L.G."/>
        </authorList>
    </citation>
    <scope>NUCLEOTIDE SEQUENCE [LARGE SCALE GENOMIC DNA]</scope>
    <source>
        <strain evidence="3 4">E6.1</strain>
    </source>
</reference>
<dbReference type="EMBL" id="RCZC01000001">
    <property type="protein sequence ID" value="TPG56140.1"/>
    <property type="molecule type" value="Genomic_DNA"/>
</dbReference>
<sequence length="62" mass="7022">MFVDFRNEWTPPERPEPKPAPRQNKRAESVAAWIIGFNLLMLLVGPLAGATLFDAVVALFRR</sequence>
<evidence type="ECO:0000256" key="2">
    <source>
        <dbReference type="SAM" id="Phobius"/>
    </source>
</evidence>
<dbReference type="AlphaFoldDB" id="A0A502G3M5"/>
<feature type="compositionally biased region" description="Basic and acidic residues" evidence="1">
    <location>
        <begin position="1"/>
        <end position="19"/>
    </location>
</feature>
<feature type="region of interest" description="Disordered" evidence="1">
    <location>
        <begin position="1"/>
        <end position="25"/>
    </location>
</feature>
<evidence type="ECO:0000313" key="4">
    <source>
        <dbReference type="Proteomes" id="UP000319931"/>
    </source>
</evidence>
<gene>
    <name evidence="3" type="ORF">EAH76_00750</name>
</gene>
<dbReference type="OrthoDB" id="7577940at2"/>
<feature type="transmembrane region" description="Helical" evidence="2">
    <location>
        <begin position="30"/>
        <end position="60"/>
    </location>
</feature>
<evidence type="ECO:0000313" key="3">
    <source>
        <dbReference type="EMBL" id="TPG56140.1"/>
    </source>
</evidence>
<keyword evidence="2" id="KW-1133">Transmembrane helix</keyword>
<evidence type="ECO:0000256" key="1">
    <source>
        <dbReference type="SAM" id="MobiDB-lite"/>
    </source>
</evidence>
<comment type="caution">
    <text evidence="3">The sequence shown here is derived from an EMBL/GenBank/DDBJ whole genome shotgun (WGS) entry which is preliminary data.</text>
</comment>
<name>A0A502G3M5_9SPHN</name>
<keyword evidence="2" id="KW-0472">Membrane</keyword>
<dbReference type="Proteomes" id="UP000319931">
    <property type="component" value="Unassembled WGS sequence"/>
</dbReference>
<organism evidence="3 4">
    <name type="scientific">Sphingomonas glacialis</name>
    <dbReference type="NCBI Taxonomy" id="658225"/>
    <lineage>
        <taxon>Bacteria</taxon>
        <taxon>Pseudomonadati</taxon>
        <taxon>Pseudomonadota</taxon>
        <taxon>Alphaproteobacteria</taxon>
        <taxon>Sphingomonadales</taxon>
        <taxon>Sphingomonadaceae</taxon>
        <taxon>Sphingomonas</taxon>
    </lineage>
</organism>
<keyword evidence="2" id="KW-0812">Transmembrane</keyword>
<protein>
    <submittedName>
        <fullName evidence="3">Uncharacterized protein</fullName>
    </submittedName>
</protein>
<dbReference type="RefSeq" id="WP_140846776.1">
    <property type="nucleotide sequence ID" value="NZ_RCZC01000001.1"/>
</dbReference>